<feature type="chain" id="PRO_5046581942" description="Lytic polysaccharide monooxygenase" evidence="2">
    <location>
        <begin position="26"/>
        <end position="387"/>
    </location>
</feature>
<dbReference type="PANTHER" id="PTHR36182:SF2">
    <property type="entry name" value="LYTIC POLYSACCHARIDE MONOOXYGENASE"/>
    <property type="match status" value="1"/>
</dbReference>
<dbReference type="PANTHER" id="PTHR36182">
    <property type="entry name" value="PROTEIN, PUTATIVE (AFU_ORTHOLOGUE AFUA_6G10930)-RELATED"/>
    <property type="match status" value="1"/>
</dbReference>
<reference evidence="3 4" key="1">
    <citation type="submission" date="2023-01" db="EMBL/GenBank/DDBJ databases">
        <title>Analysis of 21 Apiospora genomes using comparative genomics revels a genus with tremendous synthesis potential of carbohydrate active enzymes and secondary metabolites.</title>
        <authorList>
            <person name="Sorensen T."/>
        </authorList>
    </citation>
    <scope>NUCLEOTIDE SEQUENCE [LARGE SCALE GENOMIC DNA]</scope>
    <source>
        <strain evidence="3 4">CBS 114990</strain>
    </source>
</reference>
<dbReference type="Gene3D" id="2.70.50.70">
    <property type="match status" value="1"/>
</dbReference>
<proteinExistence type="predicted"/>
<gene>
    <name evidence="3" type="ORF">PG997_010032</name>
</gene>
<organism evidence="3 4">
    <name type="scientific">Apiospora hydei</name>
    <dbReference type="NCBI Taxonomy" id="1337664"/>
    <lineage>
        <taxon>Eukaryota</taxon>
        <taxon>Fungi</taxon>
        <taxon>Dikarya</taxon>
        <taxon>Ascomycota</taxon>
        <taxon>Pezizomycotina</taxon>
        <taxon>Sordariomycetes</taxon>
        <taxon>Xylariomycetidae</taxon>
        <taxon>Amphisphaeriales</taxon>
        <taxon>Apiosporaceae</taxon>
        <taxon>Apiospora</taxon>
    </lineage>
</organism>
<evidence type="ECO:0008006" key="5">
    <source>
        <dbReference type="Google" id="ProtNLM"/>
    </source>
</evidence>
<feature type="region of interest" description="Disordered" evidence="1">
    <location>
        <begin position="295"/>
        <end position="329"/>
    </location>
</feature>
<name>A0ABR1VVU3_9PEZI</name>
<dbReference type="GeneID" id="92047407"/>
<evidence type="ECO:0000256" key="2">
    <source>
        <dbReference type="SAM" id="SignalP"/>
    </source>
</evidence>
<evidence type="ECO:0000256" key="1">
    <source>
        <dbReference type="SAM" id="MobiDB-lite"/>
    </source>
</evidence>
<keyword evidence="2" id="KW-0732">Signal</keyword>
<feature type="signal peptide" evidence="2">
    <location>
        <begin position="1"/>
        <end position="25"/>
    </location>
</feature>
<feature type="compositionally biased region" description="Low complexity" evidence="1">
    <location>
        <begin position="295"/>
        <end position="310"/>
    </location>
</feature>
<dbReference type="RefSeq" id="XP_066666309.1">
    <property type="nucleotide sequence ID" value="XM_066814347.1"/>
</dbReference>
<evidence type="ECO:0000313" key="4">
    <source>
        <dbReference type="Proteomes" id="UP001433268"/>
    </source>
</evidence>
<dbReference type="EMBL" id="JAQQWN010000007">
    <property type="protein sequence ID" value="KAK8075369.1"/>
    <property type="molecule type" value="Genomic_DNA"/>
</dbReference>
<evidence type="ECO:0000313" key="3">
    <source>
        <dbReference type="EMBL" id="KAK8075369.1"/>
    </source>
</evidence>
<comment type="caution">
    <text evidence="3">The sequence shown here is derived from an EMBL/GenBank/DDBJ whole genome shotgun (WGS) entry which is preliminary data.</text>
</comment>
<protein>
    <recommendedName>
        <fullName evidence="5">Lytic polysaccharide monooxygenase</fullName>
    </recommendedName>
</protein>
<dbReference type="Proteomes" id="UP001433268">
    <property type="component" value="Unassembled WGS sequence"/>
</dbReference>
<accession>A0ABR1VVU3</accession>
<sequence length="387" mass="39534">MYTATSKTLVAAALALLGTPHATLAHMIMKNPPPFGGAGLDNSPLTTKDYPCKVKGDPATFFKREKVTTVAVGEKQELSFTGNAVHGGGSCQLAVTKDLVPTASSHWQVILSIEGGCPSKDGVDASTYEWSIPDAVAPGDYVFQWSWISKLAGQPEFYMNCAALTVTGGKKKRDDDGGYEHERHNNETLAGTELFARAGDLPDLFVANLEGINKCVTKLNSDPKFPDPGPNVIRPGTKTDYAQVSGDCSPGGSGSGSGGSASAPASSAAAASSQAPPAGVTPSGFMTSIASAASSSAPPAAETPSPAATGSSGGSGSSSSPPPSGGETGACTEEGIFNCIGGSAYQRCASGKWTALEQMPGGTKCAEGKSANLWARGEAMMMRRLRR</sequence>
<feature type="compositionally biased region" description="Gly residues" evidence="1">
    <location>
        <begin position="249"/>
        <end position="259"/>
    </location>
</feature>
<keyword evidence="4" id="KW-1185">Reference proteome</keyword>
<feature type="region of interest" description="Disordered" evidence="1">
    <location>
        <begin position="218"/>
        <end position="265"/>
    </location>
</feature>